<accession>A0AA40KSK4</accession>
<keyword evidence="2" id="KW-1185">Reference proteome</keyword>
<proteinExistence type="predicted"/>
<name>A0AA40KSK4_9HYME</name>
<sequence>GPVASRASQSHGRACSTGTSCYRDRDSTLKSTLRRASNNRQSILLARLFCRSFELFVTDDRSRRELSIRSRLSFRVTWPRLELNTQVNTCVRRKEPRRLVSGLEIVDVSPGEKRGISKPAFGRKVLSSGKPCYDEDDVDFPKEHTS</sequence>
<evidence type="ECO:0000313" key="2">
    <source>
        <dbReference type="Proteomes" id="UP001177670"/>
    </source>
</evidence>
<feature type="non-terminal residue" evidence="1">
    <location>
        <position position="1"/>
    </location>
</feature>
<dbReference type="EMBL" id="JAHYIQ010000006">
    <property type="protein sequence ID" value="KAK1131293.1"/>
    <property type="molecule type" value="Genomic_DNA"/>
</dbReference>
<protein>
    <submittedName>
        <fullName evidence="1">Uncharacterized protein</fullName>
    </submittedName>
</protein>
<gene>
    <name evidence="1" type="ORF">K0M31_017580</name>
</gene>
<dbReference type="AlphaFoldDB" id="A0AA40KSK4"/>
<evidence type="ECO:0000313" key="1">
    <source>
        <dbReference type="EMBL" id="KAK1131293.1"/>
    </source>
</evidence>
<comment type="caution">
    <text evidence="1">The sequence shown here is derived from an EMBL/GenBank/DDBJ whole genome shotgun (WGS) entry which is preliminary data.</text>
</comment>
<organism evidence="1 2">
    <name type="scientific">Melipona bicolor</name>
    <dbReference type="NCBI Taxonomy" id="60889"/>
    <lineage>
        <taxon>Eukaryota</taxon>
        <taxon>Metazoa</taxon>
        <taxon>Ecdysozoa</taxon>
        <taxon>Arthropoda</taxon>
        <taxon>Hexapoda</taxon>
        <taxon>Insecta</taxon>
        <taxon>Pterygota</taxon>
        <taxon>Neoptera</taxon>
        <taxon>Endopterygota</taxon>
        <taxon>Hymenoptera</taxon>
        <taxon>Apocrita</taxon>
        <taxon>Aculeata</taxon>
        <taxon>Apoidea</taxon>
        <taxon>Anthophila</taxon>
        <taxon>Apidae</taxon>
        <taxon>Melipona</taxon>
    </lineage>
</organism>
<reference evidence="1" key="1">
    <citation type="submission" date="2021-10" db="EMBL/GenBank/DDBJ databases">
        <title>Melipona bicolor Genome sequencing and assembly.</title>
        <authorList>
            <person name="Araujo N.S."/>
            <person name="Arias M.C."/>
        </authorList>
    </citation>
    <scope>NUCLEOTIDE SEQUENCE</scope>
    <source>
        <strain evidence="1">USP_2M_L1-L4_2017</strain>
        <tissue evidence="1">Whole body</tissue>
    </source>
</reference>
<dbReference type="Proteomes" id="UP001177670">
    <property type="component" value="Unassembled WGS sequence"/>
</dbReference>